<name>A0ABV7EW87_9BURK</name>
<evidence type="ECO:0000313" key="6">
    <source>
        <dbReference type="EMBL" id="MFC3107043.1"/>
    </source>
</evidence>
<dbReference type="InterPro" id="IPR005119">
    <property type="entry name" value="LysR_subst-bd"/>
</dbReference>
<feature type="domain" description="HTH lysR-type" evidence="5">
    <location>
        <begin position="6"/>
        <end position="63"/>
    </location>
</feature>
<evidence type="ECO:0000256" key="1">
    <source>
        <dbReference type="ARBA" id="ARBA00009437"/>
    </source>
</evidence>
<dbReference type="InterPro" id="IPR050176">
    <property type="entry name" value="LTTR"/>
</dbReference>
<evidence type="ECO:0000256" key="2">
    <source>
        <dbReference type="ARBA" id="ARBA00023015"/>
    </source>
</evidence>
<dbReference type="Proteomes" id="UP001595530">
    <property type="component" value="Unassembled WGS sequence"/>
</dbReference>
<dbReference type="EMBL" id="JBHRTP010000008">
    <property type="protein sequence ID" value="MFC3107043.1"/>
    <property type="molecule type" value="Genomic_DNA"/>
</dbReference>
<protein>
    <submittedName>
        <fullName evidence="6">LysR family transcriptional regulator</fullName>
    </submittedName>
</protein>
<sequence length="303" mass="32939">MNLPQLNLAQLRTFVAAAEHASFIAAADAVHRSQAAVSMQIMKLEECIGQPLFIRHTRRIALTLAGETLLPYARRMLQTESEAVAALLTQEIKGRVVLGAPDDYMSSLLPPVLERFSKMFLQVEIELVCVQSTLLAPMLRKGSVDLAFVTRSEELDGTFIRREPMIWVGSEKHRAWEKSPLPVALYEPGCVARTNTLAALAKSTKPYRATYSSPSLLGILAMVEAGLAVAALAECSAPRHLTRLGQAEGLPPIAPLDIVLVKGGKSNSAPVEHLAREIIENLGGQAKLRQESVGLTESKRKMG</sequence>
<keyword evidence="3" id="KW-0238">DNA-binding</keyword>
<dbReference type="Pfam" id="PF03466">
    <property type="entry name" value="LysR_substrate"/>
    <property type="match status" value="1"/>
</dbReference>
<evidence type="ECO:0000313" key="7">
    <source>
        <dbReference type="Proteomes" id="UP001595530"/>
    </source>
</evidence>
<keyword evidence="7" id="KW-1185">Reference proteome</keyword>
<dbReference type="Pfam" id="PF00126">
    <property type="entry name" value="HTH_1"/>
    <property type="match status" value="1"/>
</dbReference>
<dbReference type="Gene3D" id="3.40.190.10">
    <property type="entry name" value="Periplasmic binding protein-like II"/>
    <property type="match status" value="2"/>
</dbReference>
<proteinExistence type="inferred from homology"/>
<evidence type="ECO:0000256" key="3">
    <source>
        <dbReference type="ARBA" id="ARBA00023125"/>
    </source>
</evidence>
<dbReference type="PANTHER" id="PTHR30579">
    <property type="entry name" value="TRANSCRIPTIONAL REGULATOR"/>
    <property type="match status" value="1"/>
</dbReference>
<comment type="caution">
    <text evidence="6">The sequence shown here is derived from an EMBL/GenBank/DDBJ whole genome shotgun (WGS) entry which is preliminary data.</text>
</comment>
<dbReference type="RefSeq" id="WP_390330861.1">
    <property type="nucleotide sequence ID" value="NZ_JBHRTP010000008.1"/>
</dbReference>
<dbReference type="Gene3D" id="1.10.10.10">
    <property type="entry name" value="Winged helix-like DNA-binding domain superfamily/Winged helix DNA-binding domain"/>
    <property type="match status" value="1"/>
</dbReference>
<keyword evidence="2" id="KW-0805">Transcription regulation</keyword>
<accession>A0ABV7EW87</accession>
<comment type="similarity">
    <text evidence="1">Belongs to the LysR transcriptional regulatory family.</text>
</comment>
<keyword evidence="4" id="KW-0804">Transcription</keyword>
<dbReference type="PANTHER" id="PTHR30579:SF7">
    <property type="entry name" value="HTH-TYPE TRANSCRIPTIONAL REGULATOR LRHA-RELATED"/>
    <property type="match status" value="1"/>
</dbReference>
<reference evidence="7" key="1">
    <citation type="journal article" date="2019" name="Int. J. Syst. Evol. Microbiol.">
        <title>The Global Catalogue of Microorganisms (GCM) 10K type strain sequencing project: providing services to taxonomists for standard genome sequencing and annotation.</title>
        <authorList>
            <consortium name="The Broad Institute Genomics Platform"/>
            <consortium name="The Broad Institute Genome Sequencing Center for Infectious Disease"/>
            <person name="Wu L."/>
            <person name="Ma J."/>
        </authorList>
    </citation>
    <scope>NUCLEOTIDE SEQUENCE [LARGE SCALE GENOMIC DNA]</scope>
    <source>
        <strain evidence="7">KCTC 42986</strain>
    </source>
</reference>
<dbReference type="InterPro" id="IPR036390">
    <property type="entry name" value="WH_DNA-bd_sf"/>
</dbReference>
<dbReference type="PROSITE" id="PS50931">
    <property type="entry name" value="HTH_LYSR"/>
    <property type="match status" value="1"/>
</dbReference>
<gene>
    <name evidence="6" type="ORF">ACFOFO_03550</name>
</gene>
<evidence type="ECO:0000256" key="4">
    <source>
        <dbReference type="ARBA" id="ARBA00023163"/>
    </source>
</evidence>
<dbReference type="SUPFAM" id="SSF53850">
    <property type="entry name" value="Periplasmic binding protein-like II"/>
    <property type="match status" value="1"/>
</dbReference>
<evidence type="ECO:0000259" key="5">
    <source>
        <dbReference type="PROSITE" id="PS50931"/>
    </source>
</evidence>
<dbReference type="InterPro" id="IPR000847">
    <property type="entry name" value="LysR_HTH_N"/>
</dbReference>
<dbReference type="SUPFAM" id="SSF46785">
    <property type="entry name" value="Winged helix' DNA-binding domain"/>
    <property type="match status" value="1"/>
</dbReference>
<organism evidence="6 7">
    <name type="scientific">Undibacterium arcticum</name>
    <dbReference type="NCBI Taxonomy" id="1762892"/>
    <lineage>
        <taxon>Bacteria</taxon>
        <taxon>Pseudomonadati</taxon>
        <taxon>Pseudomonadota</taxon>
        <taxon>Betaproteobacteria</taxon>
        <taxon>Burkholderiales</taxon>
        <taxon>Oxalobacteraceae</taxon>
        <taxon>Undibacterium</taxon>
    </lineage>
</organism>
<dbReference type="PRINTS" id="PR00039">
    <property type="entry name" value="HTHLYSR"/>
</dbReference>
<dbReference type="InterPro" id="IPR036388">
    <property type="entry name" value="WH-like_DNA-bd_sf"/>
</dbReference>